<dbReference type="InterPro" id="IPR000425">
    <property type="entry name" value="MIP"/>
</dbReference>
<sequence length="92" mass="9866">MEKKKNVQEIFGLSEMKTWALWRAVVAELIGTMMLVLVVTASVLSWTPVAAPPVVQISLAVGLVVASMAQMEASYIITCSVGSAITAVRTDR</sequence>
<dbReference type="PANTHER" id="PTHR19139:SF199">
    <property type="entry name" value="MIP17260P"/>
    <property type="match status" value="1"/>
</dbReference>
<dbReference type="Proteomes" id="UP000324222">
    <property type="component" value="Unassembled WGS sequence"/>
</dbReference>
<feature type="transmembrane region" description="Helical" evidence="6">
    <location>
        <begin position="21"/>
        <end position="44"/>
    </location>
</feature>
<proteinExistence type="inferred from homology"/>
<dbReference type="Gene3D" id="1.20.1080.10">
    <property type="entry name" value="Glycerol uptake facilitator protein"/>
    <property type="match status" value="1"/>
</dbReference>
<dbReference type="InterPro" id="IPR023271">
    <property type="entry name" value="Aquaporin-like"/>
</dbReference>
<evidence type="ECO:0000256" key="5">
    <source>
        <dbReference type="ARBA" id="ARBA00023136"/>
    </source>
</evidence>
<evidence type="ECO:0000256" key="6">
    <source>
        <dbReference type="SAM" id="Phobius"/>
    </source>
</evidence>
<dbReference type="PANTHER" id="PTHR19139">
    <property type="entry name" value="AQUAPORIN TRANSPORTER"/>
    <property type="match status" value="1"/>
</dbReference>
<evidence type="ECO:0000256" key="3">
    <source>
        <dbReference type="ARBA" id="ARBA00022692"/>
    </source>
</evidence>
<dbReference type="GO" id="GO:0015250">
    <property type="term" value="F:water channel activity"/>
    <property type="evidence" value="ECO:0007669"/>
    <property type="project" value="TreeGrafter"/>
</dbReference>
<reference evidence="7 8" key="1">
    <citation type="submission" date="2019-05" db="EMBL/GenBank/DDBJ databases">
        <title>Another draft genome of Portunus trituberculatus and its Hox gene families provides insights of decapod evolution.</title>
        <authorList>
            <person name="Jeong J.-H."/>
            <person name="Song I."/>
            <person name="Kim S."/>
            <person name="Choi T."/>
            <person name="Kim D."/>
            <person name="Ryu S."/>
            <person name="Kim W."/>
        </authorList>
    </citation>
    <scope>NUCLEOTIDE SEQUENCE [LARGE SCALE GENOMIC DNA]</scope>
    <source>
        <tissue evidence="7">Muscle</tissue>
    </source>
</reference>
<name>A0A5B7EUH3_PORTR</name>
<feature type="transmembrane region" description="Helical" evidence="6">
    <location>
        <begin position="50"/>
        <end position="69"/>
    </location>
</feature>
<dbReference type="GO" id="GO:0005886">
    <property type="term" value="C:plasma membrane"/>
    <property type="evidence" value="ECO:0007669"/>
    <property type="project" value="TreeGrafter"/>
</dbReference>
<gene>
    <name evidence="7" type="ORF">E2C01_030295</name>
</gene>
<keyword evidence="8" id="KW-1185">Reference proteome</keyword>
<keyword evidence="3 6" id="KW-0812">Transmembrane</keyword>
<evidence type="ECO:0000313" key="7">
    <source>
        <dbReference type="EMBL" id="MPC36828.1"/>
    </source>
</evidence>
<dbReference type="InterPro" id="IPR034294">
    <property type="entry name" value="Aquaporin_transptr"/>
</dbReference>
<evidence type="ECO:0000256" key="4">
    <source>
        <dbReference type="ARBA" id="ARBA00022989"/>
    </source>
</evidence>
<dbReference type="Pfam" id="PF00230">
    <property type="entry name" value="MIP"/>
    <property type="match status" value="1"/>
</dbReference>
<comment type="caution">
    <text evidence="7">The sequence shown here is derived from an EMBL/GenBank/DDBJ whole genome shotgun (WGS) entry which is preliminary data.</text>
</comment>
<keyword evidence="4 6" id="KW-1133">Transmembrane helix</keyword>
<dbReference type="AlphaFoldDB" id="A0A5B7EUH3"/>
<protein>
    <submittedName>
        <fullName evidence="7">Aquaporin AQPAe.a</fullName>
    </submittedName>
</protein>
<evidence type="ECO:0000256" key="1">
    <source>
        <dbReference type="ARBA" id="ARBA00004141"/>
    </source>
</evidence>
<evidence type="ECO:0000313" key="8">
    <source>
        <dbReference type="Proteomes" id="UP000324222"/>
    </source>
</evidence>
<comment type="subcellular location">
    <subcellularLocation>
        <location evidence="1">Membrane</location>
        <topology evidence="1">Multi-pass membrane protein</topology>
    </subcellularLocation>
</comment>
<organism evidence="7 8">
    <name type="scientific">Portunus trituberculatus</name>
    <name type="common">Swimming crab</name>
    <name type="synonym">Neptunus trituberculatus</name>
    <dbReference type="NCBI Taxonomy" id="210409"/>
    <lineage>
        <taxon>Eukaryota</taxon>
        <taxon>Metazoa</taxon>
        <taxon>Ecdysozoa</taxon>
        <taxon>Arthropoda</taxon>
        <taxon>Crustacea</taxon>
        <taxon>Multicrustacea</taxon>
        <taxon>Malacostraca</taxon>
        <taxon>Eumalacostraca</taxon>
        <taxon>Eucarida</taxon>
        <taxon>Decapoda</taxon>
        <taxon>Pleocyemata</taxon>
        <taxon>Brachyura</taxon>
        <taxon>Eubrachyura</taxon>
        <taxon>Portunoidea</taxon>
        <taxon>Portunidae</taxon>
        <taxon>Portuninae</taxon>
        <taxon>Portunus</taxon>
    </lineage>
</organism>
<evidence type="ECO:0000256" key="2">
    <source>
        <dbReference type="ARBA" id="ARBA00006175"/>
    </source>
</evidence>
<dbReference type="SUPFAM" id="SSF81338">
    <property type="entry name" value="Aquaporin-like"/>
    <property type="match status" value="1"/>
</dbReference>
<accession>A0A5B7EUH3</accession>
<keyword evidence="5 6" id="KW-0472">Membrane</keyword>
<dbReference type="OrthoDB" id="3222at2759"/>
<dbReference type="EMBL" id="VSRR010003616">
    <property type="protein sequence ID" value="MPC36828.1"/>
    <property type="molecule type" value="Genomic_DNA"/>
</dbReference>
<comment type="similarity">
    <text evidence="2">Belongs to the MIP/aquaporin (TC 1.A.8) family.</text>
</comment>